<dbReference type="InterPro" id="IPR037026">
    <property type="entry name" value="Vgr_OB-fold_dom_sf"/>
</dbReference>
<reference evidence="3 4" key="1">
    <citation type="submission" date="2017-02" db="EMBL/GenBank/DDBJ databases">
        <title>Chromobacterium haemolyticum H5244.</title>
        <authorList>
            <person name="Gulvik C.A."/>
        </authorList>
    </citation>
    <scope>NUCLEOTIDE SEQUENCE [LARGE SCALE GENOMIC DNA]</scope>
    <source>
        <strain evidence="3 4">H5244</strain>
    </source>
</reference>
<gene>
    <name evidence="3" type="ORF">B0T45_21220</name>
</gene>
<evidence type="ECO:0000259" key="1">
    <source>
        <dbReference type="Pfam" id="PF04717"/>
    </source>
</evidence>
<evidence type="ECO:0008006" key="5">
    <source>
        <dbReference type="Google" id="ProtNLM"/>
    </source>
</evidence>
<feature type="domain" description="Phage spike trimer" evidence="2">
    <location>
        <begin position="140"/>
        <end position="184"/>
    </location>
</feature>
<dbReference type="EMBL" id="MUKV01000043">
    <property type="protein sequence ID" value="OQS32825.1"/>
    <property type="molecule type" value="Genomic_DNA"/>
</dbReference>
<proteinExistence type="predicted"/>
<dbReference type="AlphaFoldDB" id="A0A1W0CDM3"/>
<dbReference type="RefSeq" id="WP_081556853.1">
    <property type="nucleotide sequence ID" value="NZ_MUKV01000043.1"/>
</dbReference>
<evidence type="ECO:0000313" key="3">
    <source>
        <dbReference type="EMBL" id="OQS32825.1"/>
    </source>
</evidence>
<dbReference type="Pfam" id="PF04717">
    <property type="entry name" value="Phage_base_V"/>
    <property type="match status" value="1"/>
</dbReference>
<dbReference type="NCBIfam" id="TIGR01644">
    <property type="entry name" value="phage_P2_V"/>
    <property type="match status" value="1"/>
</dbReference>
<organism evidence="3 4">
    <name type="scientific">Chromobacterium haemolyticum</name>
    <dbReference type="NCBI Taxonomy" id="394935"/>
    <lineage>
        <taxon>Bacteria</taxon>
        <taxon>Pseudomonadati</taxon>
        <taxon>Pseudomonadota</taxon>
        <taxon>Betaproteobacteria</taxon>
        <taxon>Neisseriales</taxon>
        <taxon>Chromobacteriaceae</taxon>
        <taxon>Chromobacterium</taxon>
    </lineage>
</organism>
<dbReference type="Pfam" id="PF18715">
    <property type="entry name" value="Phage_spike"/>
    <property type="match status" value="1"/>
</dbReference>
<dbReference type="InterPro" id="IPR040629">
    <property type="entry name" value="Phage_spike"/>
</dbReference>
<sequence length="213" mass="21821">MSYELSELDRQVSNMLMPGSVAAVQMSPPRVRVESDGWVSDWVPWFAVAAGAARHWRPPSQGEQAVLLNPSGDPAQGFALVGYYTTAFDGDGRPDVIGWLMPDGAVAEYNHAAGSWKVAGSKVVSVENAEVINIRSGGAVTVKAPSIKLDAPDVEVTGNLKIGGALQQGAGGGGNASFGGSVTAAGDVRAGGVSLQTHVHMEQGDGAPTGPAQ</sequence>
<dbReference type="Proteomes" id="UP000192721">
    <property type="component" value="Unassembled WGS sequence"/>
</dbReference>
<name>A0A1W0CDM3_9NEIS</name>
<evidence type="ECO:0000313" key="4">
    <source>
        <dbReference type="Proteomes" id="UP000192721"/>
    </source>
</evidence>
<protein>
    <recommendedName>
        <fullName evidence="5">Phage baseplate assembly protein V</fullName>
    </recommendedName>
</protein>
<dbReference type="InterPro" id="IPR013046">
    <property type="entry name" value="GpV/Gp45"/>
</dbReference>
<dbReference type="Gene3D" id="6.20.150.10">
    <property type="match status" value="1"/>
</dbReference>
<accession>A0A1W0CDM3</accession>
<evidence type="ECO:0000259" key="2">
    <source>
        <dbReference type="Pfam" id="PF18715"/>
    </source>
</evidence>
<dbReference type="InterPro" id="IPR006531">
    <property type="entry name" value="Gp5/Vgr_OB"/>
</dbReference>
<feature type="domain" description="Gp5/Type VI secretion system Vgr protein OB-fold" evidence="1">
    <location>
        <begin position="18"/>
        <end position="84"/>
    </location>
</feature>
<comment type="caution">
    <text evidence="3">The sequence shown here is derived from an EMBL/GenBank/DDBJ whole genome shotgun (WGS) entry which is preliminary data.</text>
</comment>
<dbReference type="Gene3D" id="2.40.50.230">
    <property type="entry name" value="Gp5 N-terminal domain"/>
    <property type="match status" value="1"/>
</dbReference>